<dbReference type="Proteomes" id="UP001297422">
    <property type="component" value="Unassembled WGS sequence"/>
</dbReference>
<reference evidence="2" key="1">
    <citation type="submission" date="2021-10" db="EMBL/GenBank/DDBJ databases">
        <title>Collection of gut derived symbiotic bacterial strains cultured from healthy donors.</title>
        <authorList>
            <person name="Lin H."/>
            <person name="Littmann E."/>
            <person name="Claire K."/>
            <person name="Pamer E."/>
        </authorList>
    </citation>
    <scope>NUCLEOTIDE SEQUENCE</scope>
    <source>
        <strain evidence="2">MSK.23.4</strain>
    </source>
</reference>
<dbReference type="SUPFAM" id="SSF52540">
    <property type="entry name" value="P-loop containing nucleoside triphosphate hydrolases"/>
    <property type="match status" value="1"/>
</dbReference>
<dbReference type="InterPro" id="IPR027417">
    <property type="entry name" value="P-loop_NTPase"/>
</dbReference>
<dbReference type="InterPro" id="IPR001650">
    <property type="entry name" value="Helicase_C-like"/>
</dbReference>
<accession>A0AAJ1B2G9</accession>
<dbReference type="Pfam" id="PF00271">
    <property type="entry name" value="Helicase_C"/>
    <property type="match status" value="1"/>
</dbReference>
<protein>
    <submittedName>
        <fullName evidence="2">Helicase</fullName>
    </submittedName>
</protein>
<evidence type="ECO:0000259" key="1">
    <source>
        <dbReference type="PROSITE" id="PS51194"/>
    </source>
</evidence>
<name>A0AAJ1B2G9_MEDGN</name>
<dbReference type="Gene3D" id="3.40.50.300">
    <property type="entry name" value="P-loop containing nucleotide triphosphate hydrolases"/>
    <property type="match status" value="1"/>
</dbReference>
<feature type="domain" description="Helicase C-terminal" evidence="1">
    <location>
        <begin position="3"/>
        <end position="90"/>
    </location>
</feature>
<organism evidence="2 3">
    <name type="scientific">Mediterraneibacter gnavus</name>
    <name type="common">Ruminococcus gnavus</name>
    <dbReference type="NCBI Taxonomy" id="33038"/>
    <lineage>
        <taxon>Bacteria</taxon>
        <taxon>Bacillati</taxon>
        <taxon>Bacillota</taxon>
        <taxon>Clostridia</taxon>
        <taxon>Lachnospirales</taxon>
        <taxon>Lachnospiraceae</taxon>
        <taxon>Mediterraneibacter</taxon>
    </lineage>
</organism>
<dbReference type="AlphaFoldDB" id="A0AAJ1B2G9"/>
<sequence>LIYLIESYNKLGDGIKAIPYCAGVNHSKKVCEEFNSAGIKAVHIDGSMNKTERKKIMDLYRSGYYTVLCNANIISEGITLPNASIGLLLR</sequence>
<proteinExistence type="predicted"/>
<evidence type="ECO:0000313" key="2">
    <source>
        <dbReference type="EMBL" id="MCB5496003.1"/>
    </source>
</evidence>
<evidence type="ECO:0000313" key="3">
    <source>
        <dbReference type="Proteomes" id="UP001297422"/>
    </source>
</evidence>
<keyword evidence="2" id="KW-0347">Helicase</keyword>
<dbReference type="GO" id="GO:0004386">
    <property type="term" value="F:helicase activity"/>
    <property type="evidence" value="ECO:0007669"/>
    <property type="project" value="UniProtKB-KW"/>
</dbReference>
<feature type="non-terminal residue" evidence="2">
    <location>
        <position position="1"/>
    </location>
</feature>
<dbReference type="PROSITE" id="PS51194">
    <property type="entry name" value="HELICASE_CTER"/>
    <property type="match status" value="1"/>
</dbReference>
<keyword evidence="2" id="KW-0067">ATP-binding</keyword>
<feature type="non-terminal residue" evidence="2">
    <location>
        <position position="90"/>
    </location>
</feature>
<dbReference type="EMBL" id="JAJBNC010000273">
    <property type="protein sequence ID" value="MCB5496003.1"/>
    <property type="molecule type" value="Genomic_DNA"/>
</dbReference>
<dbReference type="RefSeq" id="WP_264291581.1">
    <property type="nucleotide sequence ID" value="NZ_JAJBNC010000273.1"/>
</dbReference>
<gene>
    <name evidence="2" type="ORF">LIQ10_20175</name>
</gene>
<comment type="caution">
    <text evidence="2">The sequence shown here is derived from an EMBL/GenBank/DDBJ whole genome shotgun (WGS) entry which is preliminary data.</text>
</comment>
<keyword evidence="2" id="KW-0547">Nucleotide-binding</keyword>
<keyword evidence="2" id="KW-0378">Hydrolase</keyword>